<dbReference type="CDD" id="cd06257">
    <property type="entry name" value="DnaJ"/>
    <property type="match status" value="1"/>
</dbReference>
<accession>A0A6D2KUS4</accession>
<dbReference type="PANTHER" id="PTHR44094:SF17">
    <property type="entry name" value="CHAPERONE PROTEIN DNAJ 10"/>
    <property type="match status" value="1"/>
</dbReference>
<dbReference type="InterPro" id="IPR036869">
    <property type="entry name" value="J_dom_sf"/>
</dbReference>
<dbReference type="InterPro" id="IPR026894">
    <property type="entry name" value="DnaJ_X"/>
</dbReference>
<reference evidence="2" key="1">
    <citation type="submission" date="2020-01" db="EMBL/GenBank/DDBJ databases">
        <authorList>
            <person name="Mishra B."/>
        </authorList>
    </citation>
    <scope>NUCLEOTIDE SEQUENCE [LARGE SCALE GENOMIC DNA]</scope>
</reference>
<comment type="caution">
    <text evidence="2">The sequence shown here is derived from an EMBL/GenBank/DDBJ whole genome shotgun (WGS) entry which is preliminary data.</text>
</comment>
<protein>
    <recommendedName>
        <fullName evidence="1">DNAJ-containing protein X-domain domain-containing protein</fullName>
    </recommendedName>
</protein>
<dbReference type="AlphaFoldDB" id="A0A6D2KUS4"/>
<dbReference type="SUPFAM" id="SSF46565">
    <property type="entry name" value="Chaperone J-domain"/>
    <property type="match status" value="1"/>
</dbReference>
<evidence type="ECO:0000259" key="1">
    <source>
        <dbReference type="Pfam" id="PF14308"/>
    </source>
</evidence>
<dbReference type="Proteomes" id="UP000467841">
    <property type="component" value="Unassembled WGS sequence"/>
</dbReference>
<dbReference type="InterPro" id="IPR001623">
    <property type="entry name" value="DnaJ_domain"/>
</dbReference>
<dbReference type="OrthoDB" id="10250354at2759"/>
<dbReference type="PANTHER" id="PTHR44094">
    <property type="entry name" value="DNAJ HEAT SHOCK N-TERMINAL DOMAIN-CONTAINING PROTEIN"/>
    <property type="match status" value="1"/>
</dbReference>
<keyword evidence="3" id="KW-1185">Reference proteome</keyword>
<dbReference type="EMBL" id="CACVBM020001718">
    <property type="protein sequence ID" value="CAA7058243.1"/>
    <property type="molecule type" value="Genomic_DNA"/>
</dbReference>
<sequence>MVMETEYYDLLGVSLTATEVEIKKGYYIKVLGEAYQVLTNSDKRHAYDACGKSGVSTDAIITDPAVIFAMLFGSQIFEEYIGQLTMASVAILDIFTEVDDQTDIKKRYKIWKGVHKERQDKLAQILKDRLNVYLVNKDQFVSNAEAEMLRLSNAGHGVDMLKKIGYIYERQAAKELGKKAVYLGVPFVSEWFRDKRHYFNSQLTMVSGALDMNKLEENMIRKKRSGQGKYNEEELESHRRVMINSLWKVNVADMEETLSTVCHLVLQDPQAKGEELGARAKGLQTLGMIFQELKSPYLEKQTWTSFD</sequence>
<name>A0A6D2KUS4_9BRAS</name>
<evidence type="ECO:0000313" key="2">
    <source>
        <dbReference type="EMBL" id="CAA7058243.1"/>
    </source>
</evidence>
<dbReference type="InterPro" id="IPR052423">
    <property type="entry name" value="EMIR"/>
</dbReference>
<gene>
    <name evidence="2" type="ORF">MERR_LOCUS45479</name>
</gene>
<dbReference type="Pfam" id="PF14308">
    <property type="entry name" value="DnaJ-X"/>
    <property type="match status" value="1"/>
</dbReference>
<feature type="domain" description="DNAJ-containing protein X-domain" evidence="1">
    <location>
        <begin position="116"/>
        <end position="299"/>
    </location>
</feature>
<evidence type="ECO:0000313" key="3">
    <source>
        <dbReference type="Proteomes" id="UP000467841"/>
    </source>
</evidence>
<proteinExistence type="predicted"/>
<organism evidence="2 3">
    <name type="scientific">Microthlaspi erraticum</name>
    <dbReference type="NCBI Taxonomy" id="1685480"/>
    <lineage>
        <taxon>Eukaryota</taxon>
        <taxon>Viridiplantae</taxon>
        <taxon>Streptophyta</taxon>
        <taxon>Embryophyta</taxon>
        <taxon>Tracheophyta</taxon>
        <taxon>Spermatophyta</taxon>
        <taxon>Magnoliopsida</taxon>
        <taxon>eudicotyledons</taxon>
        <taxon>Gunneridae</taxon>
        <taxon>Pentapetalae</taxon>
        <taxon>rosids</taxon>
        <taxon>malvids</taxon>
        <taxon>Brassicales</taxon>
        <taxon>Brassicaceae</taxon>
        <taxon>Coluteocarpeae</taxon>
        <taxon>Microthlaspi</taxon>
    </lineage>
</organism>